<name>A0ABQ2AKZ5_9BACT</name>
<sequence>MTVLLNSTTASLSDLMPRLSLLLGLLLLLATPPAALAQRVEPARPARAHPKRLARLDSAVPETSALLYTNGALWTLNDGDNPPVLFRLDSTSGRVVQRVRIVNFPNTDWEELAADSRYFYIGDFGNNAGSRRDLRVLRLPRPGPTDTAAVAEEIAFTYPEQTDFAPGTYRHNFDCEAFFVAHDSLHLFTKRWADGRTGHYTLPTQPGRYVARPRGLLDVQGLVTAAALGPNERTAALLGYTKNGRVFLWLLTDFAGTRYLGARARRLRLPNALRLGQAEGLCFTGPARVFISNERLVQRVALVRQRLYRLNLRRWLTR</sequence>
<comment type="caution">
    <text evidence="1">The sequence shown here is derived from an EMBL/GenBank/DDBJ whole genome shotgun (WGS) entry which is preliminary data.</text>
</comment>
<accession>A0ABQ2AKZ5</accession>
<gene>
    <name evidence="1" type="ORF">GCM10011495_40130</name>
</gene>
<keyword evidence="2" id="KW-1185">Reference proteome</keyword>
<protein>
    <recommendedName>
        <fullName evidence="3">T9SS C-terminal target domain-containing protein</fullName>
    </recommendedName>
</protein>
<proteinExistence type="predicted"/>
<dbReference type="Proteomes" id="UP000637774">
    <property type="component" value="Unassembled WGS sequence"/>
</dbReference>
<evidence type="ECO:0008006" key="3">
    <source>
        <dbReference type="Google" id="ProtNLM"/>
    </source>
</evidence>
<evidence type="ECO:0000313" key="1">
    <source>
        <dbReference type="EMBL" id="GGH91618.1"/>
    </source>
</evidence>
<organism evidence="1 2">
    <name type="scientific">Hymenobacter frigidus</name>
    <dbReference type="NCBI Taxonomy" id="1524095"/>
    <lineage>
        <taxon>Bacteria</taxon>
        <taxon>Pseudomonadati</taxon>
        <taxon>Bacteroidota</taxon>
        <taxon>Cytophagia</taxon>
        <taxon>Cytophagales</taxon>
        <taxon>Hymenobacteraceae</taxon>
        <taxon>Hymenobacter</taxon>
    </lineage>
</organism>
<reference evidence="2" key="1">
    <citation type="journal article" date="2019" name="Int. J. Syst. Evol. Microbiol.">
        <title>The Global Catalogue of Microorganisms (GCM) 10K type strain sequencing project: providing services to taxonomists for standard genome sequencing and annotation.</title>
        <authorList>
            <consortium name="The Broad Institute Genomics Platform"/>
            <consortium name="The Broad Institute Genome Sequencing Center for Infectious Disease"/>
            <person name="Wu L."/>
            <person name="Ma J."/>
        </authorList>
    </citation>
    <scope>NUCLEOTIDE SEQUENCE [LARGE SCALE GENOMIC DNA]</scope>
    <source>
        <strain evidence="2">CGMCC 1.14966</strain>
    </source>
</reference>
<dbReference type="EMBL" id="BMGY01000079">
    <property type="protein sequence ID" value="GGH91618.1"/>
    <property type="molecule type" value="Genomic_DNA"/>
</dbReference>
<evidence type="ECO:0000313" key="2">
    <source>
        <dbReference type="Proteomes" id="UP000637774"/>
    </source>
</evidence>